<proteinExistence type="predicted"/>
<sequence>MKDAPRMPKQVFKVDDLVDVKDRNDLTHYGKIKKVMNDNALVHFKLTREPKQYNVCDSCGWPGFLSESGNTGEIECMKSGCGHGHGFEEREELISLEKLINMTALKEKEKMNVILKDIITGLCEAEAGGYITAKTKERIVNLLRYRES</sequence>
<evidence type="ECO:0000313" key="2">
    <source>
        <dbReference type="Proteomes" id="UP000177152"/>
    </source>
</evidence>
<dbReference type="EMBL" id="MHQC01000006">
    <property type="protein sequence ID" value="OGZ95714.1"/>
    <property type="molecule type" value="Genomic_DNA"/>
</dbReference>
<dbReference type="AlphaFoldDB" id="A0A1G2K8C5"/>
<reference evidence="1 2" key="1">
    <citation type="journal article" date="2016" name="Nat. Commun.">
        <title>Thousands of microbial genomes shed light on interconnected biogeochemical processes in an aquifer system.</title>
        <authorList>
            <person name="Anantharaman K."/>
            <person name="Brown C.T."/>
            <person name="Hug L.A."/>
            <person name="Sharon I."/>
            <person name="Castelle C.J."/>
            <person name="Probst A.J."/>
            <person name="Thomas B.C."/>
            <person name="Singh A."/>
            <person name="Wilkins M.J."/>
            <person name="Karaoz U."/>
            <person name="Brodie E.L."/>
            <person name="Williams K.H."/>
            <person name="Hubbard S.S."/>
            <person name="Banfield J.F."/>
        </authorList>
    </citation>
    <scope>NUCLEOTIDE SEQUENCE [LARGE SCALE GENOMIC DNA]</scope>
</reference>
<evidence type="ECO:0000313" key="1">
    <source>
        <dbReference type="EMBL" id="OGZ95714.1"/>
    </source>
</evidence>
<name>A0A1G2K8C5_9BACT</name>
<gene>
    <name evidence="1" type="ORF">A2633_01920</name>
</gene>
<dbReference type="Proteomes" id="UP000177152">
    <property type="component" value="Unassembled WGS sequence"/>
</dbReference>
<organism evidence="1 2">
    <name type="scientific">Candidatus Sungbacteria bacterium RIFCSPHIGHO2_01_FULL_47_32</name>
    <dbReference type="NCBI Taxonomy" id="1802264"/>
    <lineage>
        <taxon>Bacteria</taxon>
        <taxon>Candidatus Sungiibacteriota</taxon>
    </lineage>
</organism>
<comment type="caution">
    <text evidence="1">The sequence shown here is derived from an EMBL/GenBank/DDBJ whole genome shotgun (WGS) entry which is preliminary data.</text>
</comment>
<accession>A0A1G2K8C5</accession>
<protein>
    <submittedName>
        <fullName evidence="1">Uncharacterized protein</fullName>
    </submittedName>
</protein>